<reference evidence="2 3" key="1">
    <citation type="submission" date="2018-11" db="EMBL/GenBank/DDBJ databases">
        <title>Complete genome sequence of Paenibacillus baekrokdamisoli strain KCTC 33723.</title>
        <authorList>
            <person name="Kang S.W."/>
            <person name="Lee K.C."/>
            <person name="Kim K.K."/>
            <person name="Kim J.S."/>
            <person name="Kim D.S."/>
            <person name="Ko S.H."/>
            <person name="Yang S.H."/>
            <person name="Lee J.S."/>
        </authorList>
    </citation>
    <scope>NUCLEOTIDE SEQUENCE [LARGE SCALE GENOMIC DNA]</scope>
    <source>
        <strain evidence="2 3">KCTC 33723</strain>
    </source>
</reference>
<proteinExistence type="predicted"/>
<dbReference type="PROSITE" id="PS50994">
    <property type="entry name" value="INTEGRASE"/>
    <property type="match status" value="1"/>
</dbReference>
<evidence type="ECO:0000259" key="1">
    <source>
        <dbReference type="PROSITE" id="PS50994"/>
    </source>
</evidence>
<dbReference type="InterPro" id="IPR036397">
    <property type="entry name" value="RNaseH_sf"/>
</dbReference>
<dbReference type="AlphaFoldDB" id="A0A3G9IUI9"/>
<gene>
    <name evidence="2" type="ORF">Back11_34110</name>
</gene>
<evidence type="ECO:0000313" key="2">
    <source>
        <dbReference type="EMBL" id="BBH22066.1"/>
    </source>
</evidence>
<name>A0A3G9IUI9_9BACL</name>
<evidence type="ECO:0000313" key="3">
    <source>
        <dbReference type="Proteomes" id="UP000275368"/>
    </source>
</evidence>
<dbReference type="EMBL" id="AP019308">
    <property type="protein sequence ID" value="BBH22066.1"/>
    <property type="molecule type" value="Genomic_DNA"/>
</dbReference>
<organism evidence="2 3">
    <name type="scientific">Paenibacillus baekrokdamisoli</name>
    <dbReference type="NCBI Taxonomy" id="1712516"/>
    <lineage>
        <taxon>Bacteria</taxon>
        <taxon>Bacillati</taxon>
        <taxon>Bacillota</taxon>
        <taxon>Bacilli</taxon>
        <taxon>Bacillales</taxon>
        <taxon>Paenibacillaceae</taxon>
        <taxon>Paenibacillus</taxon>
    </lineage>
</organism>
<dbReference type="GO" id="GO:0003676">
    <property type="term" value="F:nucleic acid binding"/>
    <property type="evidence" value="ECO:0007669"/>
    <property type="project" value="InterPro"/>
</dbReference>
<dbReference type="InterPro" id="IPR012337">
    <property type="entry name" value="RNaseH-like_sf"/>
</dbReference>
<dbReference type="Proteomes" id="UP000275368">
    <property type="component" value="Chromosome"/>
</dbReference>
<dbReference type="SUPFAM" id="SSF53098">
    <property type="entry name" value="Ribonuclease H-like"/>
    <property type="match status" value="1"/>
</dbReference>
<dbReference type="InterPro" id="IPR001584">
    <property type="entry name" value="Integrase_cat-core"/>
</dbReference>
<protein>
    <recommendedName>
        <fullName evidence="1">Integrase catalytic domain-containing protein</fullName>
    </recommendedName>
</protein>
<dbReference type="KEGG" id="pbk:Back11_34110"/>
<keyword evidence="3" id="KW-1185">Reference proteome</keyword>
<dbReference type="Gene3D" id="3.30.420.10">
    <property type="entry name" value="Ribonuclease H-like superfamily/Ribonuclease H"/>
    <property type="match status" value="1"/>
</dbReference>
<dbReference type="GO" id="GO:0015074">
    <property type="term" value="P:DNA integration"/>
    <property type="evidence" value="ECO:0007669"/>
    <property type="project" value="InterPro"/>
</dbReference>
<dbReference type="OrthoDB" id="9775203at2"/>
<accession>A0A3G9IUI9</accession>
<feature type="domain" description="Integrase catalytic" evidence="1">
    <location>
        <begin position="1"/>
        <end position="67"/>
    </location>
</feature>
<sequence>MLRCLKRAFSRCKPEIMNSDQGSHFTNATYLELLDQAVVKAITHGKGYATDNSRTERFFSSPKYECI</sequence>